<proteinExistence type="predicted"/>
<dbReference type="Proteomes" id="UP000189004">
    <property type="component" value="Unassembled WGS sequence"/>
</dbReference>
<dbReference type="STRING" id="501010.NOSIN_00300"/>
<protein>
    <submittedName>
        <fullName evidence="2">Uncharacterized protein</fullName>
    </submittedName>
</protein>
<evidence type="ECO:0000313" key="3">
    <source>
        <dbReference type="Proteomes" id="UP000189004"/>
    </source>
</evidence>
<organism evidence="2 3">
    <name type="scientific">Nocardiopsis sinuspersici</name>
    <dbReference type="NCBI Taxonomy" id="501010"/>
    <lineage>
        <taxon>Bacteria</taxon>
        <taxon>Bacillati</taxon>
        <taxon>Actinomycetota</taxon>
        <taxon>Actinomycetes</taxon>
        <taxon>Streptosporangiales</taxon>
        <taxon>Nocardiopsidaceae</taxon>
        <taxon>Nocardiopsis</taxon>
    </lineage>
</organism>
<dbReference type="EMBL" id="MCOK01000001">
    <property type="protein sequence ID" value="OOC52467.1"/>
    <property type="molecule type" value="Genomic_DNA"/>
</dbReference>
<comment type="caution">
    <text evidence="2">The sequence shown here is derived from an EMBL/GenBank/DDBJ whole genome shotgun (WGS) entry which is preliminary data.</text>
</comment>
<reference evidence="3" key="1">
    <citation type="submission" date="2016-08" db="EMBL/GenBank/DDBJ databases">
        <authorList>
            <person name="Tokovenko B."/>
            <person name="Kalinowski J."/>
        </authorList>
    </citation>
    <scope>NUCLEOTIDE SEQUENCE [LARGE SCALE GENOMIC DNA]</scope>
    <source>
        <strain evidence="3">UTMC102</strain>
    </source>
</reference>
<sequence length="187" mass="20278">MMIPASLEHLGEATMVGDLLAAVDAGTHLHVRVQRGFDSAHERVQRVVVAPSTMRGLDHASALIGTWRPGVARPVLVVVRDAPLPPPPTVVDQVHALSGRVEHVMELPFLHQIRMVLHPRQALESKGRQVRRMRKALERLRGLLYADTFLAAGPPAWPEPVSTPEFVPPPVTSMALPSVPTGGTPTP</sequence>
<keyword evidence="3" id="KW-1185">Reference proteome</keyword>
<evidence type="ECO:0000313" key="2">
    <source>
        <dbReference type="EMBL" id="OOC52467.1"/>
    </source>
</evidence>
<dbReference type="AlphaFoldDB" id="A0A1V3BUX3"/>
<evidence type="ECO:0000256" key="1">
    <source>
        <dbReference type="SAM" id="MobiDB-lite"/>
    </source>
</evidence>
<name>A0A1V3BUX3_9ACTN</name>
<gene>
    <name evidence="2" type="ORF">NOSIN_00300</name>
</gene>
<feature type="region of interest" description="Disordered" evidence="1">
    <location>
        <begin position="168"/>
        <end position="187"/>
    </location>
</feature>
<accession>A0A1V3BUX3</accession>